<name>A0ABV4DCT6_9LACT</name>
<evidence type="ECO:0000256" key="1">
    <source>
        <dbReference type="SAM" id="Phobius"/>
    </source>
</evidence>
<keyword evidence="1" id="KW-0472">Membrane</keyword>
<evidence type="ECO:0000313" key="2">
    <source>
        <dbReference type="EMBL" id="MEY8538433.1"/>
    </source>
</evidence>
<feature type="transmembrane region" description="Helical" evidence="1">
    <location>
        <begin position="6"/>
        <end position="28"/>
    </location>
</feature>
<protein>
    <submittedName>
        <fullName evidence="2">DUF1310 family protein</fullName>
    </submittedName>
</protein>
<organism evidence="2 3">
    <name type="scientific">Lactococcus muris</name>
    <dbReference type="NCBI Taxonomy" id="2941330"/>
    <lineage>
        <taxon>Bacteria</taxon>
        <taxon>Bacillati</taxon>
        <taxon>Bacillota</taxon>
        <taxon>Bacilli</taxon>
        <taxon>Lactobacillales</taxon>
        <taxon>Streptococcaceae</taxon>
        <taxon>Lactococcus</taxon>
    </lineage>
</organism>
<dbReference type="InterPro" id="IPR010738">
    <property type="entry name" value="DUF1310"/>
</dbReference>
<proteinExistence type="predicted"/>
<dbReference type="Pfam" id="PF07006">
    <property type="entry name" value="DUF1310"/>
    <property type="match status" value="1"/>
</dbReference>
<comment type="caution">
    <text evidence="2">The sequence shown here is derived from an EMBL/GenBank/DDBJ whole genome shotgun (WGS) entry which is preliminary data.</text>
</comment>
<dbReference type="EMBL" id="JBCLSQ010000019">
    <property type="protein sequence ID" value="MEY8538433.1"/>
    <property type="molecule type" value="Genomic_DNA"/>
</dbReference>
<accession>A0ABV4DCT6</accession>
<sequence>MKKNALVSMGILLAAILLIILGIGGKFYMDKKQFHNEMVNVVKSEEAKKEIELGLKNLDPKALTPEGIIKSYEIDYESIEHNPMGGIMFDVIVNNDDKLRVYNILDKDTSTGNLENAGGGNTSALEELLTDKEK</sequence>
<keyword evidence="1" id="KW-0812">Transmembrane</keyword>
<gene>
    <name evidence="2" type="ORF">AALM99_08270</name>
</gene>
<dbReference type="Proteomes" id="UP001565242">
    <property type="component" value="Unassembled WGS sequence"/>
</dbReference>
<reference evidence="2 3" key="1">
    <citation type="submission" date="2024-03" db="EMBL/GenBank/DDBJ databases">
        <title>Mouse gut bacterial collection (mGBC) of GemPharmatech.</title>
        <authorList>
            <person name="He Y."/>
            <person name="Dong L."/>
            <person name="Wu D."/>
            <person name="Gao X."/>
            <person name="Lin Z."/>
        </authorList>
    </citation>
    <scope>NUCLEOTIDE SEQUENCE [LARGE SCALE GENOMIC DNA]</scope>
    <source>
        <strain evidence="2 3">20-218</strain>
    </source>
</reference>
<keyword evidence="3" id="KW-1185">Reference proteome</keyword>
<dbReference type="RefSeq" id="WP_369918592.1">
    <property type="nucleotide sequence ID" value="NZ_JBCLSQ010000019.1"/>
</dbReference>
<evidence type="ECO:0000313" key="3">
    <source>
        <dbReference type="Proteomes" id="UP001565242"/>
    </source>
</evidence>
<keyword evidence="1" id="KW-1133">Transmembrane helix</keyword>